<protein>
    <submittedName>
        <fullName evidence="2">Uncharacterized protein</fullName>
    </submittedName>
</protein>
<feature type="compositionally biased region" description="Low complexity" evidence="1">
    <location>
        <begin position="36"/>
        <end position="48"/>
    </location>
</feature>
<comment type="caution">
    <text evidence="2">The sequence shown here is derived from an EMBL/GenBank/DDBJ whole genome shotgun (WGS) entry which is preliminary data.</text>
</comment>
<sequence>MGIELWGPALDAEVAYRRERLVADARRTADARRARAGQGAADAPAARRVGGRPPGRRWSLRGSGAWYAAR</sequence>
<evidence type="ECO:0000313" key="3">
    <source>
        <dbReference type="Proteomes" id="UP001240250"/>
    </source>
</evidence>
<name>A0ABU0GHG6_9CELL</name>
<organism evidence="2 3">
    <name type="scientific">Cellulomonas iranensis</name>
    <dbReference type="NCBI Taxonomy" id="76862"/>
    <lineage>
        <taxon>Bacteria</taxon>
        <taxon>Bacillati</taxon>
        <taxon>Actinomycetota</taxon>
        <taxon>Actinomycetes</taxon>
        <taxon>Micrococcales</taxon>
        <taxon>Cellulomonadaceae</taxon>
        <taxon>Cellulomonas</taxon>
    </lineage>
</organism>
<evidence type="ECO:0000256" key="1">
    <source>
        <dbReference type="SAM" id="MobiDB-lite"/>
    </source>
</evidence>
<dbReference type="EMBL" id="JAUSVM010000001">
    <property type="protein sequence ID" value="MDQ0424803.1"/>
    <property type="molecule type" value="Genomic_DNA"/>
</dbReference>
<dbReference type="RefSeq" id="WP_070320932.1">
    <property type="nucleotide sequence ID" value="NZ_CP084585.1"/>
</dbReference>
<proteinExistence type="predicted"/>
<gene>
    <name evidence="2" type="ORF">JO380_001184</name>
</gene>
<keyword evidence="3" id="KW-1185">Reference proteome</keyword>
<feature type="region of interest" description="Disordered" evidence="1">
    <location>
        <begin position="32"/>
        <end position="54"/>
    </location>
</feature>
<reference evidence="2 3" key="1">
    <citation type="submission" date="2023-07" db="EMBL/GenBank/DDBJ databases">
        <title>Sequencing the genomes of 1000 actinobacteria strains.</title>
        <authorList>
            <person name="Klenk H.-P."/>
        </authorList>
    </citation>
    <scope>NUCLEOTIDE SEQUENCE [LARGE SCALE GENOMIC DNA]</scope>
    <source>
        <strain evidence="2 3">DSM 14785</strain>
    </source>
</reference>
<dbReference type="Proteomes" id="UP001240250">
    <property type="component" value="Unassembled WGS sequence"/>
</dbReference>
<evidence type="ECO:0000313" key="2">
    <source>
        <dbReference type="EMBL" id="MDQ0424803.1"/>
    </source>
</evidence>
<accession>A0ABU0GHG6</accession>